<proteinExistence type="predicted"/>
<dbReference type="EMBL" id="BMAT01004067">
    <property type="protein sequence ID" value="GFR67684.1"/>
    <property type="molecule type" value="Genomic_DNA"/>
</dbReference>
<dbReference type="AlphaFoldDB" id="A0AAV4F3U3"/>
<evidence type="ECO:0000259" key="1">
    <source>
        <dbReference type="Pfam" id="PF20049"/>
    </source>
</evidence>
<dbReference type="PANTHER" id="PTHR47027">
    <property type="entry name" value="REVERSE TRANSCRIPTASE DOMAIN-CONTAINING PROTEIN"/>
    <property type="match status" value="1"/>
</dbReference>
<organism evidence="2 3">
    <name type="scientific">Elysia marginata</name>
    <dbReference type="NCBI Taxonomy" id="1093978"/>
    <lineage>
        <taxon>Eukaryota</taxon>
        <taxon>Metazoa</taxon>
        <taxon>Spiralia</taxon>
        <taxon>Lophotrochozoa</taxon>
        <taxon>Mollusca</taxon>
        <taxon>Gastropoda</taxon>
        <taxon>Heterobranchia</taxon>
        <taxon>Euthyneura</taxon>
        <taxon>Panpulmonata</taxon>
        <taxon>Sacoglossa</taxon>
        <taxon>Placobranchoidea</taxon>
        <taxon>Plakobranchidae</taxon>
        <taxon>Elysia</taxon>
    </lineage>
</organism>
<sequence>MRTNNNQKKNIKEVQKFVYLGSVVSKHEGTDRDIKSRINKARHAFNTLQHIWRATTFTLHNKICIYNSNVKSVWLYGSDTWRVTKTNTLSLQKFINRCLTNVLNVRWPEVVSNKEECKKCNKLMASTQIKKRKCGWIGNTFR</sequence>
<protein>
    <recommendedName>
        <fullName evidence="1">DUF6451 domain-containing protein</fullName>
    </recommendedName>
</protein>
<reference evidence="2 3" key="1">
    <citation type="journal article" date="2021" name="Elife">
        <title>Chloroplast acquisition without the gene transfer in kleptoplastic sea slugs, Plakobranchus ocellatus.</title>
        <authorList>
            <person name="Maeda T."/>
            <person name="Takahashi S."/>
            <person name="Yoshida T."/>
            <person name="Shimamura S."/>
            <person name="Takaki Y."/>
            <person name="Nagai Y."/>
            <person name="Toyoda A."/>
            <person name="Suzuki Y."/>
            <person name="Arimoto A."/>
            <person name="Ishii H."/>
            <person name="Satoh N."/>
            <person name="Nishiyama T."/>
            <person name="Hasebe M."/>
            <person name="Maruyama T."/>
            <person name="Minagawa J."/>
            <person name="Obokata J."/>
            <person name="Shigenobu S."/>
        </authorList>
    </citation>
    <scope>NUCLEOTIDE SEQUENCE [LARGE SCALE GENOMIC DNA]</scope>
</reference>
<gene>
    <name evidence="2" type="ORF">ElyMa_002005700</name>
</gene>
<name>A0AAV4F3U3_9GAST</name>
<comment type="caution">
    <text evidence="2">The sequence shown here is derived from an EMBL/GenBank/DDBJ whole genome shotgun (WGS) entry which is preliminary data.</text>
</comment>
<dbReference type="Pfam" id="PF20049">
    <property type="entry name" value="DUF6451"/>
    <property type="match status" value="1"/>
</dbReference>
<keyword evidence="3" id="KW-1185">Reference proteome</keyword>
<evidence type="ECO:0000313" key="2">
    <source>
        <dbReference type="EMBL" id="GFR67684.1"/>
    </source>
</evidence>
<dbReference type="Proteomes" id="UP000762676">
    <property type="component" value="Unassembled WGS sequence"/>
</dbReference>
<dbReference type="PANTHER" id="PTHR47027:SF25">
    <property type="entry name" value="REVERSE TRANSCRIPTASE DOMAIN-CONTAINING PROTEIN"/>
    <property type="match status" value="1"/>
</dbReference>
<dbReference type="InterPro" id="IPR045609">
    <property type="entry name" value="DUF6451"/>
</dbReference>
<evidence type="ECO:0000313" key="3">
    <source>
        <dbReference type="Proteomes" id="UP000762676"/>
    </source>
</evidence>
<accession>A0AAV4F3U3</accession>
<feature type="domain" description="DUF6451" evidence="1">
    <location>
        <begin position="44"/>
        <end position="76"/>
    </location>
</feature>